<evidence type="ECO:0000313" key="3">
    <source>
        <dbReference type="Proteomes" id="UP000814176"/>
    </source>
</evidence>
<dbReference type="Gene3D" id="3.80.10.10">
    <property type="entry name" value="Ribonuclease Inhibitor"/>
    <property type="match status" value="1"/>
</dbReference>
<reference evidence="2 3" key="1">
    <citation type="journal article" date="2021" name="Environ. Microbiol.">
        <title>Gene family expansions and transcriptome signatures uncover fungal adaptations to wood decay.</title>
        <authorList>
            <person name="Hage H."/>
            <person name="Miyauchi S."/>
            <person name="Viragh M."/>
            <person name="Drula E."/>
            <person name="Min B."/>
            <person name="Chaduli D."/>
            <person name="Navarro D."/>
            <person name="Favel A."/>
            <person name="Norest M."/>
            <person name="Lesage-Meessen L."/>
            <person name="Balint B."/>
            <person name="Merenyi Z."/>
            <person name="de Eugenio L."/>
            <person name="Morin E."/>
            <person name="Martinez A.T."/>
            <person name="Baldrian P."/>
            <person name="Stursova M."/>
            <person name="Martinez M.J."/>
            <person name="Novotny C."/>
            <person name="Magnuson J.K."/>
            <person name="Spatafora J.W."/>
            <person name="Maurice S."/>
            <person name="Pangilinan J."/>
            <person name="Andreopoulos W."/>
            <person name="LaButti K."/>
            <person name="Hundley H."/>
            <person name="Na H."/>
            <person name="Kuo A."/>
            <person name="Barry K."/>
            <person name="Lipzen A."/>
            <person name="Henrissat B."/>
            <person name="Riley R."/>
            <person name="Ahrendt S."/>
            <person name="Nagy L.G."/>
            <person name="Grigoriev I.V."/>
            <person name="Martin F."/>
            <person name="Rosso M.N."/>
        </authorList>
    </citation>
    <scope>NUCLEOTIDE SEQUENCE [LARGE SCALE GENOMIC DNA]</scope>
    <source>
        <strain evidence="2 3">CIRM-BRFM 1785</strain>
    </source>
</reference>
<dbReference type="InterPro" id="IPR036047">
    <property type="entry name" value="F-box-like_dom_sf"/>
</dbReference>
<dbReference type="Proteomes" id="UP000814176">
    <property type="component" value="Unassembled WGS sequence"/>
</dbReference>
<comment type="caution">
    <text evidence="2">The sequence shown here is derived from an EMBL/GenBank/DDBJ whole genome shotgun (WGS) entry which is preliminary data.</text>
</comment>
<dbReference type="EMBL" id="JADCUA010000030">
    <property type="protein sequence ID" value="KAH9830575.1"/>
    <property type="molecule type" value="Genomic_DNA"/>
</dbReference>
<dbReference type="InterPro" id="IPR001810">
    <property type="entry name" value="F-box_dom"/>
</dbReference>
<gene>
    <name evidence="2" type="ORF">C8Q71DRAFT_784974</name>
</gene>
<dbReference type="SUPFAM" id="SSF52047">
    <property type="entry name" value="RNI-like"/>
    <property type="match status" value="1"/>
</dbReference>
<dbReference type="InterPro" id="IPR032675">
    <property type="entry name" value="LRR_dom_sf"/>
</dbReference>
<proteinExistence type="predicted"/>
<evidence type="ECO:0000259" key="1">
    <source>
        <dbReference type="Pfam" id="PF00646"/>
    </source>
</evidence>
<evidence type="ECO:0000313" key="2">
    <source>
        <dbReference type="EMBL" id="KAH9830575.1"/>
    </source>
</evidence>
<accession>A0ABQ8K284</accession>
<sequence>MPQLSSNRAPPEIWQEIISHLPRASIRTCRLVSQAFNGLSMGMALSCITISLGIYDPTGALNADGLDWNPRADVLEVQAYRTSAVLDRITSEPSFARGVKRLHVYVFDEGLASTHWIHRLVAAIRSLSQLRCLVWIGGDAILPRSQVIDALQTCWPLLGELSIPISALSILPWPIIARLHSITAESLSQYSSLYLESVTHTLRATLFRTGRPLNIHTLRPGLFCNAPAEFPLPCVPRLRHLDITLTESCRGLGNLLRGIPELESLSVAVSREAALRRNLTRLLVELSSAIRDLPQLTALGIHVHRHMVHQGHSNDGPLSTTEVARLCDALRCCSRLHRLYFNLRITSEHLPTYLSAIAQLRCLDTLHLALEGQRLDAAFFALLRRHLPGSTHSRLVALSLSTTGTLTVRVKSTFRTVTFHKHFKCLRFIQIEVDVTRRRGRDAVVRDMIRDAKNLEAVGYNGNFYDVRRNRKGVSVAQGPWSARKVRFGGIEDCADEGCDWLMRHLAFV</sequence>
<dbReference type="Pfam" id="PF00646">
    <property type="entry name" value="F-box"/>
    <property type="match status" value="1"/>
</dbReference>
<name>A0ABQ8K284_9APHY</name>
<protein>
    <recommendedName>
        <fullName evidence="1">F-box domain-containing protein</fullName>
    </recommendedName>
</protein>
<keyword evidence="3" id="KW-1185">Reference proteome</keyword>
<dbReference type="GeneID" id="72005788"/>
<dbReference type="SUPFAM" id="SSF81383">
    <property type="entry name" value="F-box domain"/>
    <property type="match status" value="1"/>
</dbReference>
<feature type="domain" description="F-box" evidence="1">
    <location>
        <begin position="10"/>
        <end position="38"/>
    </location>
</feature>
<organism evidence="2 3">
    <name type="scientific">Rhodofomes roseus</name>
    <dbReference type="NCBI Taxonomy" id="34475"/>
    <lineage>
        <taxon>Eukaryota</taxon>
        <taxon>Fungi</taxon>
        <taxon>Dikarya</taxon>
        <taxon>Basidiomycota</taxon>
        <taxon>Agaricomycotina</taxon>
        <taxon>Agaricomycetes</taxon>
        <taxon>Polyporales</taxon>
        <taxon>Rhodofomes</taxon>
    </lineage>
</organism>
<dbReference type="RefSeq" id="XP_047773870.1">
    <property type="nucleotide sequence ID" value="XM_047925056.1"/>
</dbReference>